<dbReference type="Pfam" id="PF02759">
    <property type="entry name" value="RUN"/>
    <property type="match status" value="1"/>
</dbReference>
<evidence type="ECO:0000259" key="3">
    <source>
        <dbReference type="PROSITE" id="PS50826"/>
    </source>
</evidence>
<dbReference type="CDD" id="cd06503">
    <property type="entry name" value="ATP-synt_Fo_b"/>
    <property type="match status" value="1"/>
</dbReference>
<dbReference type="Gene3D" id="6.10.140.100">
    <property type="match status" value="1"/>
</dbReference>
<name>A0A7S4F485_CHRCT</name>
<dbReference type="GO" id="GO:0035091">
    <property type="term" value="F:phosphatidylinositol binding"/>
    <property type="evidence" value="ECO:0007669"/>
    <property type="project" value="InterPro"/>
</dbReference>
<feature type="region of interest" description="Disordered" evidence="2">
    <location>
        <begin position="896"/>
        <end position="970"/>
    </location>
</feature>
<dbReference type="SMART" id="SM00593">
    <property type="entry name" value="RUN"/>
    <property type="match status" value="1"/>
</dbReference>
<evidence type="ECO:0000313" key="4">
    <source>
        <dbReference type="EMBL" id="CAE0771335.1"/>
    </source>
</evidence>
<gene>
    <name evidence="4" type="ORF">PCAR00345_LOCUS23947</name>
</gene>
<feature type="region of interest" description="Disordered" evidence="2">
    <location>
        <begin position="1047"/>
        <end position="1082"/>
    </location>
</feature>
<dbReference type="InterPro" id="IPR037213">
    <property type="entry name" value="Run_dom_sf"/>
</dbReference>
<dbReference type="InterPro" id="IPR036871">
    <property type="entry name" value="PX_dom_sf"/>
</dbReference>
<dbReference type="PROSITE" id="PS50826">
    <property type="entry name" value="RUN"/>
    <property type="match status" value="1"/>
</dbReference>
<dbReference type="PROSITE" id="PS50330">
    <property type="entry name" value="UIM"/>
    <property type="match status" value="2"/>
</dbReference>
<feature type="region of interest" description="Disordered" evidence="2">
    <location>
        <begin position="1954"/>
        <end position="1977"/>
    </location>
</feature>
<reference evidence="4" key="1">
    <citation type="submission" date="2021-01" db="EMBL/GenBank/DDBJ databases">
        <authorList>
            <person name="Corre E."/>
            <person name="Pelletier E."/>
            <person name="Niang G."/>
            <person name="Scheremetjew M."/>
            <person name="Finn R."/>
            <person name="Kale V."/>
            <person name="Holt S."/>
            <person name="Cochrane G."/>
            <person name="Meng A."/>
            <person name="Brown T."/>
            <person name="Cohen L."/>
        </authorList>
    </citation>
    <scope>NUCLEOTIDE SEQUENCE</scope>
    <source>
        <strain evidence="4">CCMP645</strain>
    </source>
</reference>
<dbReference type="CDD" id="cd17671">
    <property type="entry name" value="RUN"/>
    <property type="match status" value="1"/>
</dbReference>
<feature type="compositionally biased region" description="Basic and acidic residues" evidence="2">
    <location>
        <begin position="1486"/>
        <end position="1497"/>
    </location>
</feature>
<evidence type="ECO:0000256" key="1">
    <source>
        <dbReference type="SAM" id="Coils"/>
    </source>
</evidence>
<feature type="region of interest" description="Disordered" evidence="2">
    <location>
        <begin position="1436"/>
        <end position="1497"/>
    </location>
</feature>
<dbReference type="SUPFAM" id="SSF64268">
    <property type="entry name" value="PX domain"/>
    <property type="match status" value="1"/>
</dbReference>
<proteinExistence type="predicted"/>
<feature type="domain" description="RUN" evidence="3">
    <location>
        <begin position="1109"/>
        <end position="1244"/>
    </location>
</feature>
<evidence type="ECO:0000256" key="2">
    <source>
        <dbReference type="SAM" id="MobiDB-lite"/>
    </source>
</evidence>
<dbReference type="SUPFAM" id="SSF140741">
    <property type="entry name" value="RUN domain-like"/>
    <property type="match status" value="1"/>
</dbReference>
<dbReference type="Pfam" id="PF23625">
    <property type="entry name" value="UIM_2"/>
    <property type="match status" value="4"/>
</dbReference>
<keyword evidence="1" id="KW-0175">Coiled coil</keyword>
<feature type="compositionally biased region" description="Polar residues" evidence="2">
    <location>
        <begin position="1066"/>
        <end position="1078"/>
    </location>
</feature>
<feature type="region of interest" description="Disordered" evidence="2">
    <location>
        <begin position="1833"/>
        <end position="1861"/>
    </location>
</feature>
<accession>A0A7S4F485</accession>
<dbReference type="EMBL" id="HBIZ01037528">
    <property type="protein sequence ID" value="CAE0771335.1"/>
    <property type="molecule type" value="Transcribed_RNA"/>
</dbReference>
<dbReference type="SMART" id="SM00726">
    <property type="entry name" value="UIM"/>
    <property type="match status" value="4"/>
</dbReference>
<dbReference type="InterPro" id="IPR004012">
    <property type="entry name" value="Run_dom"/>
</dbReference>
<feature type="compositionally biased region" description="Low complexity" evidence="2">
    <location>
        <begin position="1839"/>
        <end position="1861"/>
    </location>
</feature>
<dbReference type="Gene3D" id="1.20.58.900">
    <property type="match status" value="1"/>
</dbReference>
<dbReference type="Gene3D" id="3.30.1520.10">
    <property type="entry name" value="Phox-like domain"/>
    <property type="match status" value="1"/>
</dbReference>
<dbReference type="InterPro" id="IPR003903">
    <property type="entry name" value="UIM_dom"/>
</dbReference>
<feature type="region of interest" description="Disordered" evidence="2">
    <location>
        <begin position="1526"/>
        <end position="1582"/>
    </location>
</feature>
<sequence length="1991" mass="204583">MDGLRSAWLPRAAAAAAAARDSATTSAINARDSSISAIADEHSYACADNLQVDNAIASINAGAGQAGTTSPATRTQVEPPNLFGRIRATVTDVQRDVQRRLDKLGAKMAEGNVGEGDSTVSGRRSTHLIDEDEDAELAWALQESLRAQMEGGNGNQNSAVQAVGPNAQQVVTPPAATPATAALADDDDEELAWALRESLALAQSAESARSARAAEAQEPDILSLYDTEVLVGREAHSEPTDAAQAMRDELAAVFSSEAFAARSDHDGGSWLGRQAVPSSNAGLDADVHVPASYGSSHTPRAAFAARQMTMQADEGPARDLGRCAPGAHYTTSHPYASDGMASPAPFEPALEPLVMFGPDDDDGVCDARSAVTAPLTPARGLATLRESPMSGACAPQALSQGHFTECSASSHGGSLAEADKAAVASPGCATEAFTEAVANRTDLFGELTDVSNGEEQATDVKMALVDAKPPMKESDASSVALENAKEGNLEAQEAQAENIAAAKAEAERVAAEKVKAEKVEAERVAAAKVEAERVAAAKAKEARLAAEEAATLAAAKAEEERLAAEAERSLAERKALDWAEAERWAVERVHAEMKEAVASRAAEAAFEPPVAVDAPAVSATQQGRVSHSVRASGSVVRPLSECSDGFVVAEEVSVRSALRLSQLASSHGDSAREWMIDEELSAASIQVASLLPAGAEEDGVAAHGDVQQESEPGAAERRLVDALDANQVLGTVDEHRHEEPMAVDIGAEHLSQLSATASQRLSSASDANQDARAVSPVSNGAGALAACGSGAAKAREGDGSQRLCAEVSPQDSAALLSDAGVRAARYDAEPPVAQTPRPDAVHDETVGFVSDVGAFDAGADTAEGTRLASVGGAVADADNDDAALAWAIAQSLNTSQPRSLEATQHEPEARTPALTTSVSPLEQHGVPLAPSTAGAFTDRDQRQSDVGWHLEGGRRRASEENSSQMDEEEQLAWAMRESLALANVDDGSHESSCGERSAAAAHAGHTAAVHVASDVEARSDVCSEALSAVAAARRAAEAMLGPALQPADGARARPTHAAAIGDHVASPSSKRTSSVSEDPSSDALATPIAVIRKSVQELFRSDRASGSVGGDDDATLELLTALELVLAHGLRSKASSNRKLPTPSLWQVVQLVEPLHEGAKRAAVLARSAAAGDARRAAVWLRACLNDRCLHAALRVLLSDVPPATLAVWYEDSACVRSEHWAASLLAVVSPLDAVHFALPVAGAMPLSAEMRAPEPQSSSPGAAPARISASAAWSAANGGDGNEIVCNSPLACDSAIATDIRRPAAAIKGLDFDALTASAETTAQTAGNATAACAATEEPRRAVGELPDAASVVATGGEASPKAPVLRETAAATEESPQKLRSLAGTQGTLDYFVSVEAGQPAASCATAAEQGSGHEKCNASAPLAPCSRPSAAQHHRVRFATDEVSASPAGSQPALRDASAGTGEAAGLASSRDASKGSSNSFDGAKDPGDVAKDPLDRAKDAMRSDPPLRGILHSGAILRNDAGRGAESTTEQLQPPSAKAERNASARTPADFSRSSQTGLGDEHVPSAPPGSCDPRSIEASLCGGSSASAELGSNTLGTVVRRSGTASSAASLVAASISDGGASSSGARHSDDTLLLAQPCASDVQPSAPAAAAPHAIVVSLLAAEVVHGRSAYTVYKLQLISHPGTPPFFRRFSQFEKLVSKLFATCGLPAGHPAIADLEEWRHRLLLEKRHAGPLAMTATAINRRCEMLQQLLDQLLTKPPYCTHDDVRILFSLPPLEVAASFRAACPHCERPLRVPRDAAAGGLAHFRCSGCLRVFAVQLAQQAEESSRPRLGSGVSEAPSAVSEAGSAGSAGAAGAASKAGAGGRLFSELFSKVRAAVQHEPLRKSSSSASLSEPQTSAYFSIPSSSSVASLFASMRGSAATSSAKTAAPPRQITESQAELDAAQRIFGEGSHGTASESAARGEQAADSEARAADMAAMLFGKS</sequence>
<protein>
    <recommendedName>
        <fullName evidence="3">RUN domain-containing protein</fullName>
    </recommendedName>
</protein>
<feature type="coiled-coil region" evidence="1">
    <location>
        <begin position="489"/>
        <end position="519"/>
    </location>
</feature>
<feature type="coiled-coil region" evidence="1">
    <location>
        <begin position="545"/>
        <end position="574"/>
    </location>
</feature>
<organism evidence="4">
    <name type="scientific">Chrysotila carterae</name>
    <name type="common">Marine alga</name>
    <name type="synonym">Syracosphaera carterae</name>
    <dbReference type="NCBI Taxonomy" id="13221"/>
    <lineage>
        <taxon>Eukaryota</taxon>
        <taxon>Haptista</taxon>
        <taxon>Haptophyta</taxon>
        <taxon>Prymnesiophyceae</taxon>
        <taxon>Isochrysidales</taxon>
        <taxon>Isochrysidaceae</taxon>
        <taxon>Chrysotila</taxon>
    </lineage>
</organism>